<keyword evidence="1" id="KW-0812">Transmembrane</keyword>
<sequence length="143" mass="16236">QEVDCLQPNQIPQAMDRHYSFTPRTPGIVPLFGNSYLMHRFTNPHCCRDSTICLDQFPKRIERRPEHGVQPDMHTGWGLYLEEGFDLRRISLCAMLGLIISLVFGIAWSVKFESVQDGFTVAAYILAFETVTLATIQLAPHLA</sequence>
<keyword evidence="1" id="KW-1133">Transmembrane helix</keyword>
<organism evidence="2 3">
    <name type="scientific">Zopfia rhizophila CBS 207.26</name>
    <dbReference type="NCBI Taxonomy" id="1314779"/>
    <lineage>
        <taxon>Eukaryota</taxon>
        <taxon>Fungi</taxon>
        <taxon>Dikarya</taxon>
        <taxon>Ascomycota</taxon>
        <taxon>Pezizomycotina</taxon>
        <taxon>Dothideomycetes</taxon>
        <taxon>Dothideomycetes incertae sedis</taxon>
        <taxon>Zopfiaceae</taxon>
        <taxon>Zopfia</taxon>
    </lineage>
</organism>
<keyword evidence="3" id="KW-1185">Reference proteome</keyword>
<dbReference type="EMBL" id="ML994615">
    <property type="protein sequence ID" value="KAF2192438.1"/>
    <property type="molecule type" value="Genomic_DNA"/>
</dbReference>
<name>A0A6A6EP11_9PEZI</name>
<dbReference type="OrthoDB" id="3692813at2759"/>
<dbReference type="AlphaFoldDB" id="A0A6A6EP11"/>
<keyword evidence="1" id="KW-0472">Membrane</keyword>
<feature type="transmembrane region" description="Helical" evidence="1">
    <location>
        <begin position="90"/>
        <end position="109"/>
    </location>
</feature>
<evidence type="ECO:0000256" key="1">
    <source>
        <dbReference type="SAM" id="Phobius"/>
    </source>
</evidence>
<feature type="transmembrane region" description="Helical" evidence="1">
    <location>
        <begin position="121"/>
        <end position="139"/>
    </location>
</feature>
<reference evidence="2" key="1">
    <citation type="journal article" date="2020" name="Stud. Mycol.">
        <title>101 Dothideomycetes genomes: a test case for predicting lifestyles and emergence of pathogens.</title>
        <authorList>
            <person name="Haridas S."/>
            <person name="Albert R."/>
            <person name="Binder M."/>
            <person name="Bloem J."/>
            <person name="Labutti K."/>
            <person name="Salamov A."/>
            <person name="Andreopoulos B."/>
            <person name="Baker S."/>
            <person name="Barry K."/>
            <person name="Bills G."/>
            <person name="Bluhm B."/>
            <person name="Cannon C."/>
            <person name="Castanera R."/>
            <person name="Culley D."/>
            <person name="Daum C."/>
            <person name="Ezra D."/>
            <person name="Gonzalez J."/>
            <person name="Henrissat B."/>
            <person name="Kuo A."/>
            <person name="Liang C."/>
            <person name="Lipzen A."/>
            <person name="Lutzoni F."/>
            <person name="Magnuson J."/>
            <person name="Mondo S."/>
            <person name="Nolan M."/>
            <person name="Ohm R."/>
            <person name="Pangilinan J."/>
            <person name="Park H.-J."/>
            <person name="Ramirez L."/>
            <person name="Alfaro M."/>
            <person name="Sun H."/>
            <person name="Tritt A."/>
            <person name="Yoshinaga Y."/>
            <person name="Zwiers L.-H."/>
            <person name="Turgeon B."/>
            <person name="Goodwin S."/>
            <person name="Spatafora J."/>
            <person name="Crous P."/>
            <person name="Grigoriev I."/>
        </authorList>
    </citation>
    <scope>NUCLEOTIDE SEQUENCE</scope>
    <source>
        <strain evidence="2">CBS 207.26</strain>
    </source>
</reference>
<dbReference type="Proteomes" id="UP000800200">
    <property type="component" value="Unassembled WGS sequence"/>
</dbReference>
<accession>A0A6A6EP11</accession>
<evidence type="ECO:0000313" key="2">
    <source>
        <dbReference type="EMBL" id="KAF2192438.1"/>
    </source>
</evidence>
<feature type="non-terminal residue" evidence="2">
    <location>
        <position position="1"/>
    </location>
</feature>
<proteinExistence type="predicted"/>
<evidence type="ECO:0000313" key="3">
    <source>
        <dbReference type="Proteomes" id="UP000800200"/>
    </source>
</evidence>
<protein>
    <submittedName>
        <fullName evidence="2">Uncharacterized protein</fullName>
    </submittedName>
</protein>
<gene>
    <name evidence="2" type="ORF">K469DRAFT_553409</name>
</gene>